<feature type="transmembrane region" description="Helical" evidence="7">
    <location>
        <begin position="172"/>
        <end position="188"/>
    </location>
</feature>
<comment type="subcellular location">
    <subcellularLocation>
        <location evidence="1 7">Cell membrane</location>
        <topology evidence="1 7">Multi-pass membrane protein</topology>
    </subcellularLocation>
</comment>
<keyword evidence="2 7" id="KW-0813">Transport</keyword>
<evidence type="ECO:0000256" key="5">
    <source>
        <dbReference type="ARBA" id="ARBA00022989"/>
    </source>
</evidence>
<feature type="transmembrane region" description="Helical" evidence="7">
    <location>
        <begin position="277"/>
        <end position="298"/>
    </location>
</feature>
<comment type="similarity">
    <text evidence="7">Belongs to the binding-protein-dependent transport system permease family.</text>
</comment>
<gene>
    <name evidence="9" type="ORF">SAMN02745166_02939</name>
</gene>
<feature type="domain" description="ABC transmembrane type-1" evidence="8">
    <location>
        <begin position="94"/>
        <end position="295"/>
    </location>
</feature>
<dbReference type="GO" id="GO:0005886">
    <property type="term" value="C:plasma membrane"/>
    <property type="evidence" value="ECO:0007669"/>
    <property type="project" value="UniProtKB-SubCell"/>
</dbReference>
<dbReference type="PANTHER" id="PTHR30465">
    <property type="entry name" value="INNER MEMBRANE ABC TRANSPORTER"/>
    <property type="match status" value="1"/>
</dbReference>
<keyword evidence="6 7" id="KW-0472">Membrane</keyword>
<keyword evidence="3" id="KW-1003">Cell membrane</keyword>
<evidence type="ECO:0000256" key="2">
    <source>
        <dbReference type="ARBA" id="ARBA00022448"/>
    </source>
</evidence>
<dbReference type="OrthoDB" id="9773221at2"/>
<evidence type="ECO:0000256" key="3">
    <source>
        <dbReference type="ARBA" id="ARBA00022475"/>
    </source>
</evidence>
<keyword evidence="10" id="KW-1185">Reference proteome</keyword>
<proteinExistence type="inferred from homology"/>
<evidence type="ECO:0000256" key="7">
    <source>
        <dbReference type="RuleBase" id="RU363032"/>
    </source>
</evidence>
<dbReference type="Gene3D" id="1.10.3720.10">
    <property type="entry name" value="MetI-like"/>
    <property type="match status" value="1"/>
</dbReference>
<keyword evidence="4 7" id="KW-0812">Transmembrane</keyword>
<evidence type="ECO:0000256" key="1">
    <source>
        <dbReference type="ARBA" id="ARBA00004651"/>
    </source>
</evidence>
<dbReference type="SUPFAM" id="SSF161098">
    <property type="entry name" value="MetI-like"/>
    <property type="match status" value="1"/>
</dbReference>
<dbReference type="AlphaFoldDB" id="A0A1T4YCD5"/>
<organism evidence="9 10">
    <name type="scientific">Prosthecobacter debontii</name>
    <dbReference type="NCBI Taxonomy" id="48467"/>
    <lineage>
        <taxon>Bacteria</taxon>
        <taxon>Pseudomonadati</taxon>
        <taxon>Verrucomicrobiota</taxon>
        <taxon>Verrucomicrobiia</taxon>
        <taxon>Verrucomicrobiales</taxon>
        <taxon>Verrucomicrobiaceae</taxon>
        <taxon>Prosthecobacter</taxon>
    </lineage>
</organism>
<dbReference type="Pfam" id="PF00528">
    <property type="entry name" value="BPD_transp_1"/>
    <property type="match status" value="1"/>
</dbReference>
<evidence type="ECO:0000259" key="8">
    <source>
        <dbReference type="PROSITE" id="PS50928"/>
    </source>
</evidence>
<evidence type="ECO:0000256" key="4">
    <source>
        <dbReference type="ARBA" id="ARBA00022692"/>
    </source>
</evidence>
<dbReference type="InterPro" id="IPR000515">
    <property type="entry name" value="MetI-like"/>
</dbReference>
<evidence type="ECO:0000313" key="9">
    <source>
        <dbReference type="EMBL" id="SKA99434.1"/>
    </source>
</evidence>
<dbReference type="PROSITE" id="PS50928">
    <property type="entry name" value="ABC_TM1"/>
    <property type="match status" value="1"/>
</dbReference>
<reference evidence="10" key="1">
    <citation type="submission" date="2017-02" db="EMBL/GenBank/DDBJ databases">
        <authorList>
            <person name="Varghese N."/>
            <person name="Submissions S."/>
        </authorList>
    </citation>
    <scope>NUCLEOTIDE SEQUENCE [LARGE SCALE GENOMIC DNA]</scope>
    <source>
        <strain evidence="10">ATCC 700200</strain>
    </source>
</reference>
<feature type="transmembrane region" description="Helical" evidence="7">
    <location>
        <begin position="133"/>
        <end position="160"/>
    </location>
</feature>
<protein>
    <submittedName>
        <fullName evidence="9">Oligopeptide transport system permease protein</fullName>
    </submittedName>
</protein>
<sequence length="306" mass="32997">MLRFILSRLVQGLLVILAVLCITFVLLKTAPGSPLQSEKNIPEHIQKEWVKSYGLDQPGYVQLWRHIVNFATFTFPPSPKKPGRGSDEIIAQAFPVSATVAVAALLIALGLGIPIGALAAVRANTFEDRGAMLFATLGICTPSMVLGPVIALVFGLKLRWFNAAGWFDADDWVLPAVTLGIIYSGYISRLTRAGLRETLAQDFIRTARAKGASEAAIVFRHAFKLACLPVLNYLGPTAAGLMTGSIVIETVFQLPGLGQHFVGAAVNRDYDLAMPTAAFYAVLIVGFNFVVDVLQALLNPRIGFKS</sequence>
<dbReference type="RefSeq" id="WP_078814117.1">
    <property type="nucleotide sequence ID" value="NZ_FUYE01000009.1"/>
</dbReference>
<dbReference type="Proteomes" id="UP000190774">
    <property type="component" value="Unassembled WGS sequence"/>
</dbReference>
<accession>A0A1T4YCD5</accession>
<dbReference type="InterPro" id="IPR045621">
    <property type="entry name" value="BPD_transp_1_N"/>
</dbReference>
<keyword evidence="5 7" id="KW-1133">Transmembrane helix</keyword>
<dbReference type="EMBL" id="FUYE01000009">
    <property type="protein sequence ID" value="SKA99434.1"/>
    <property type="molecule type" value="Genomic_DNA"/>
</dbReference>
<name>A0A1T4YCD5_9BACT</name>
<dbReference type="PANTHER" id="PTHR30465:SF74">
    <property type="entry name" value="OLIGOPEPTIDE TRANSPORT SYSTEM PERMEASE PROTEIN OPPB"/>
    <property type="match status" value="1"/>
</dbReference>
<dbReference type="Pfam" id="PF19300">
    <property type="entry name" value="BPD_transp_1_N"/>
    <property type="match status" value="1"/>
</dbReference>
<feature type="transmembrane region" description="Helical" evidence="7">
    <location>
        <begin position="100"/>
        <end position="121"/>
    </location>
</feature>
<feature type="transmembrane region" description="Helical" evidence="7">
    <location>
        <begin position="230"/>
        <end position="248"/>
    </location>
</feature>
<dbReference type="CDD" id="cd06261">
    <property type="entry name" value="TM_PBP2"/>
    <property type="match status" value="1"/>
</dbReference>
<dbReference type="InterPro" id="IPR035906">
    <property type="entry name" value="MetI-like_sf"/>
</dbReference>
<evidence type="ECO:0000256" key="6">
    <source>
        <dbReference type="ARBA" id="ARBA00023136"/>
    </source>
</evidence>
<dbReference type="STRING" id="48467.SAMN02745166_02939"/>
<evidence type="ECO:0000313" key="10">
    <source>
        <dbReference type="Proteomes" id="UP000190774"/>
    </source>
</evidence>
<dbReference type="GO" id="GO:0055085">
    <property type="term" value="P:transmembrane transport"/>
    <property type="evidence" value="ECO:0007669"/>
    <property type="project" value="InterPro"/>
</dbReference>